<feature type="non-terminal residue" evidence="2">
    <location>
        <position position="197"/>
    </location>
</feature>
<comment type="caution">
    <text evidence="2">The sequence shown here is derived from an EMBL/GenBank/DDBJ whole genome shotgun (WGS) entry which is preliminary data.</text>
</comment>
<proteinExistence type="predicted"/>
<evidence type="ECO:0000256" key="1">
    <source>
        <dbReference type="SAM" id="MobiDB-lite"/>
    </source>
</evidence>
<dbReference type="OrthoDB" id="4188917at2759"/>
<feature type="compositionally biased region" description="Gly residues" evidence="1">
    <location>
        <begin position="87"/>
        <end position="98"/>
    </location>
</feature>
<dbReference type="EMBL" id="PDNC01000170">
    <property type="protein sequence ID" value="PGG96585.1"/>
    <property type="molecule type" value="Genomic_DNA"/>
</dbReference>
<dbReference type="Proteomes" id="UP000224080">
    <property type="component" value="Unassembled WGS sequence"/>
</dbReference>
<evidence type="ECO:0000313" key="2">
    <source>
        <dbReference type="EMBL" id="PGG96585.1"/>
    </source>
</evidence>
<feature type="region of interest" description="Disordered" evidence="1">
    <location>
        <begin position="84"/>
        <end position="105"/>
    </location>
</feature>
<dbReference type="AlphaFoldDB" id="A0A2B7WIM0"/>
<name>A0A2B7WIM0_9EURO</name>
<protein>
    <submittedName>
        <fullName evidence="2">Uncharacterized protein</fullName>
    </submittedName>
</protein>
<accession>A0A2B7WIM0</accession>
<dbReference type="STRING" id="2060905.A0A2B7WIM0"/>
<keyword evidence="3" id="KW-1185">Reference proteome</keyword>
<evidence type="ECO:0000313" key="3">
    <source>
        <dbReference type="Proteomes" id="UP000224080"/>
    </source>
</evidence>
<organism evidence="2 3">
    <name type="scientific">Blastomyces parvus</name>
    <dbReference type="NCBI Taxonomy" id="2060905"/>
    <lineage>
        <taxon>Eukaryota</taxon>
        <taxon>Fungi</taxon>
        <taxon>Dikarya</taxon>
        <taxon>Ascomycota</taxon>
        <taxon>Pezizomycotina</taxon>
        <taxon>Eurotiomycetes</taxon>
        <taxon>Eurotiomycetidae</taxon>
        <taxon>Onygenales</taxon>
        <taxon>Ajellomycetaceae</taxon>
        <taxon>Blastomyces</taxon>
    </lineage>
</organism>
<sequence>MRPVSSLHYRPLPLSSANRQLLTSSPTSNTATNTRYNYYYPAARTLSPIPDPRGPSIQRAIPAWCFRRVAFAFPFFAVRMASSGSASGSGGGGTGGGNTPPLSTATRAAIHIPPDAPSTLPSTSTLTSTITSPFQPAAPFSSSVPPTLAPFADISDFARQLQAKQQHSNYHSTSLSTSLKNMVAASVNRTTLHPSGV</sequence>
<reference evidence="2 3" key="1">
    <citation type="submission" date="2017-10" db="EMBL/GenBank/DDBJ databases">
        <title>Comparative genomics in systemic dimorphic fungi from Ajellomycetaceae.</title>
        <authorList>
            <person name="Munoz J.F."/>
            <person name="Mcewen J.G."/>
            <person name="Clay O.K."/>
            <person name="Cuomo C.A."/>
        </authorList>
    </citation>
    <scope>NUCLEOTIDE SEQUENCE [LARGE SCALE GENOMIC DNA]</scope>
    <source>
        <strain evidence="2 3">UAMH130</strain>
    </source>
</reference>
<gene>
    <name evidence="2" type="ORF">GX51_07747</name>
</gene>